<dbReference type="PROSITE" id="PS51030">
    <property type="entry name" value="NUCLEAR_REC_DBD_2"/>
    <property type="match status" value="1"/>
</dbReference>
<dbReference type="FunFam" id="1.10.565.10:FF:000041">
    <property type="entry name" value="Nuclear hormone receptor HR78"/>
    <property type="match status" value="1"/>
</dbReference>
<dbReference type="PROSITE" id="PS00031">
    <property type="entry name" value="NUCLEAR_REC_DBD_1"/>
    <property type="match status" value="1"/>
</dbReference>
<reference evidence="14" key="1">
    <citation type="submission" date="2020-04" db="EMBL/GenBank/DDBJ databases">
        <authorList>
            <person name="Neveu A P."/>
        </authorList>
    </citation>
    <scope>NUCLEOTIDE SEQUENCE</scope>
    <source>
        <tissue evidence="14">Whole embryo</tissue>
    </source>
</reference>
<dbReference type="InterPro" id="IPR035500">
    <property type="entry name" value="NHR-like_dom_sf"/>
</dbReference>
<keyword evidence="7 10" id="KW-0804">Transcription</keyword>
<keyword evidence="4 10" id="KW-0862">Zinc</keyword>
<dbReference type="GO" id="GO:0043565">
    <property type="term" value="F:sequence-specific DNA binding"/>
    <property type="evidence" value="ECO:0007669"/>
    <property type="project" value="InterPro"/>
</dbReference>
<evidence type="ECO:0000256" key="1">
    <source>
        <dbReference type="ARBA" id="ARBA00004123"/>
    </source>
</evidence>
<dbReference type="InterPro" id="IPR013088">
    <property type="entry name" value="Znf_NHR/GATA"/>
</dbReference>
<dbReference type="InterPro" id="IPR048246">
    <property type="entry name" value="NR2C1/2-like_LBD"/>
</dbReference>
<evidence type="ECO:0000256" key="10">
    <source>
        <dbReference type="RuleBase" id="RU004334"/>
    </source>
</evidence>
<feature type="region of interest" description="Disordered" evidence="11">
    <location>
        <begin position="163"/>
        <end position="183"/>
    </location>
</feature>
<feature type="compositionally biased region" description="Polar residues" evidence="11">
    <location>
        <begin position="170"/>
        <end position="179"/>
    </location>
</feature>
<name>A0A6F9DNF2_9ASCI</name>
<comment type="similarity">
    <text evidence="10">Belongs to the nuclear hormone receptor family.</text>
</comment>
<evidence type="ECO:0000256" key="7">
    <source>
        <dbReference type="ARBA" id="ARBA00023163"/>
    </source>
</evidence>
<accession>A0A6F9DNF2</accession>
<keyword evidence="2 10" id="KW-0479">Metal-binding</keyword>
<dbReference type="GO" id="GO:0008270">
    <property type="term" value="F:zinc ion binding"/>
    <property type="evidence" value="ECO:0007669"/>
    <property type="project" value="UniProtKB-KW"/>
</dbReference>
<dbReference type="PANTHER" id="PTHR24083">
    <property type="entry name" value="NUCLEAR HORMONE RECEPTOR"/>
    <property type="match status" value="1"/>
</dbReference>
<evidence type="ECO:0000256" key="9">
    <source>
        <dbReference type="ARBA" id="ARBA00023242"/>
    </source>
</evidence>
<comment type="subcellular location">
    <subcellularLocation>
        <location evidence="1 10">Nucleus</location>
    </subcellularLocation>
</comment>
<dbReference type="EMBL" id="LR788573">
    <property type="protein sequence ID" value="CAB3264435.1"/>
    <property type="molecule type" value="mRNA"/>
</dbReference>
<sequence>MPGVLFKRRRLWTEPKLSYRHRMSEILSSNLQSVSESDNNSEEEGRVTMTTESELGCGEKMFLLQPDTEAGGTDNVLTSVKMQSRNSSPPIKRTQGDNKLIMSSTQHTISSLVGAQLVGRNHASSPSQAFRNGELDCDDKMYLIHTDSEGSGSESAVLTAVKMQGHDSAHSLSARSVSHNQRDNDVMVTSPQRHIPTLGTSQLMGESHPSPTATTQVLTLDQLTPEKLIQLQNKGLLQISPMSGPTASSFIFTARGSGSNHPLHIAAADAFSSSIAKQHQQHMEDPLDIVRDLCVVCGDRASGRHYGAKSCEGCKGFFKRSIRKKLMYTCRGSKDCSVNKTHRNRCQYCRLQKCLVMGMKSDSVQCERSPLQKHMDENHRLSTSIASGDLHIYQRARNSRVPFEGSTLDLMDKQNQGSLSTLASVVSTIAHLSKSSGVGENERAVRSEHEENGVSEKIEDATKALNALNETLKRCTTNSNMTETSSGQIQTPVLDFEGPLMTEANFQFDLSMPTPTSGIPSVHYICESASRLLFLSAQWARSIFAFQLLRSECHTTLLKDCWHELFTLGLAQCARSMNLNQVLATVLKHMRTNFQQGNISATRVQRVIDHINKLQELVARMQRLEIDQREFAYLKSMILFSPDHVKAAHRPQVQRFQSRTIAELRDHHSKHFPEEQDRICSLLLTLPTLRSLSPALTEELFFAGLIGNVQIDSIIPYILRMETSEFADGGATGGISSSEMRSKGENEEVFAHDVSTNSDGGNGRGDFPGNVMIHDSRYVLDHSADDHMLGVEPQSIETST</sequence>
<dbReference type="FunFam" id="3.30.50.10:FF:000015">
    <property type="entry name" value="Nuclear receptor subfamily 2, group C, member 1"/>
    <property type="match status" value="1"/>
</dbReference>
<dbReference type="GO" id="GO:0003700">
    <property type="term" value="F:DNA-binding transcription factor activity"/>
    <property type="evidence" value="ECO:0007669"/>
    <property type="project" value="InterPro"/>
</dbReference>
<dbReference type="Gene3D" id="1.10.565.10">
    <property type="entry name" value="Retinoid X Receptor"/>
    <property type="match status" value="1"/>
</dbReference>
<gene>
    <name evidence="14" type="primary">Nr2c2</name>
</gene>
<evidence type="ECO:0000256" key="3">
    <source>
        <dbReference type="ARBA" id="ARBA00022771"/>
    </source>
</evidence>
<evidence type="ECO:0000259" key="12">
    <source>
        <dbReference type="PROSITE" id="PS51030"/>
    </source>
</evidence>
<dbReference type="SUPFAM" id="SSF48508">
    <property type="entry name" value="Nuclear receptor ligand-binding domain"/>
    <property type="match status" value="1"/>
</dbReference>
<protein>
    <submittedName>
        <fullName evidence="14">TR2/4 Nuclear receptor</fullName>
    </submittedName>
</protein>
<dbReference type="SUPFAM" id="SSF57716">
    <property type="entry name" value="Glucocorticoid receptor-like (DNA-binding domain)"/>
    <property type="match status" value="1"/>
</dbReference>
<organism evidence="14">
    <name type="scientific">Phallusia mammillata</name>
    <dbReference type="NCBI Taxonomy" id="59560"/>
    <lineage>
        <taxon>Eukaryota</taxon>
        <taxon>Metazoa</taxon>
        <taxon>Chordata</taxon>
        <taxon>Tunicata</taxon>
        <taxon>Ascidiacea</taxon>
        <taxon>Phlebobranchia</taxon>
        <taxon>Ascidiidae</taxon>
        <taxon>Phallusia</taxon>
    </lineage>
</organism>
<dbReference type="InterPro" id="IPR050274">
    <property type="entry name" value="Nuclear_hormone_rcpt_NR2"/>
</dbReference>
<dbReference type="SMART" id="SM00430">
    <property type="entry name" value="HOLI"/>
    <property type="match status" value="1"/>
</dbReference>
<dbReference type="PRINTS" id="PR00047">
    <property type="entry name" value="STROIDFINGER"/>
</dbReference>
<dbReference type="AlphaFoldDB" id="A0A6F9DNF2"/>
<evidence type="ECO:0000256" key="5">
    <source>
        <dbReference type="ARBA" id="ARBA00023015"/>
    </source>
</evidence>
<evidence type="ECO:0000313" key="14">
    <source>
        <dbReference type="EMBL" id="CAB3264435.1"/>
    </source>
</evidence>
<evidence type="ECO:0000256" key="11">
    <source>
        <dbReference type="SAM" id="MobiDB-lite"/>
    </source>
</evidence>
<feature type="domain" description="NR LBD" evidence="13">
    <location>
        <begin position="450"/>
        <end position="722"/>
    </location>
</feature>
<dbReference type="PRINTS" id="PR00398">
    <property type="entry name" value="STRDHORMONER"/>
</dbReference>
<evidence type="ECO:0000256" key="2">
    <source>
        <dbReference type="ARBA" id="ARBA00022723"/>
    </source>
</evidence>
<dbReference type="Pfam" id="PF00105">
    <property type="entry name" value="zf-C4"/>
    <property type="match status" value="1"/>
</dbReference>
<dbReference type="PROSITE" id="PS51843">
    <property type="entry name" value="NR_LBD"/>
    <property type="match status" value="1"/>
</dbReference>
<evidence type="ECO:0000256" key="4">
    <source>
        <dbReference type="ARBA" id="ARBA00022833"/>
    </source>
</evidence>
<feature type="domain" description="Nuclear receptor" evidence="12">
    <location>
        <begin position="291"/>
        <end position="366"/>
    </location>
</feature>
<dbReference type="InterPro" id="IPR001628">
    <property type="entry name" value="Znf_hrmn_rcpt"/>
</dbReference>
<evidence type="ECO:0000256" key="8">
    <source>
        <dbReference type="ARBA" id="ARBA00023170"/>
    </source>
</evidence>
<keyword evidence="9 10" id="KW-0539">Nucleus</keyword>
<evidence type="ECO:0000256" key="6">
    <source>
        <dbReference type="ARBA" id="ARBA00023125"/>
    </source>
</evidence>
<dbReference type="Pfam" id="PF00104">
    <property type="entry name" value="Hormone_recep"/>
    <property type="match status" value="1"/>
</dbReference>
<dbReference type="CDD" id="cd06952">
    <property type="entry name" value="NR_LBD_TR2_like"/>
    <property type="match status" value="1"/>
</dbReference>
<dbReference type="InterPro" id="IPR000536">
    <property type="entry name" value="Nucl_hrmn_rcpt_lig-bd"/>
</dbReference>
<evidence type="ECO:0000259" key="13">
    <source>
        <dbReference type="PROSITE" id="PS51843"/>
    </source>
</evidence>
<keyword evidence="5 10" id="KW-0805">Transcription regulation</keyword>
<dbReference type="Gene3D" id="3.30.50.10">
    <property type="entry name" value="Erythroid Transcription Factor GATA-1, subunit A"/>
    <property type="match status" value="1"/>
</dbReference>
<keyword evidence="8 10" id="KW-0675">Receptor</keyword>
<dbReference type="GO" id="GO:0005634">
    <property type="term" value="C:nucleus"/>
    <property type="evidence" value="ECO:0007669"/>
    <property type="project" value="UniProtKB-SubCell"/>
</dbReference>
<dbReference type="InterPro" id="IPR001723">
    <property type="entry name" value="Nuclear_hrmn_rcpt"/>
</dbReference>
<proteinExistence type="evidence at transcript level"/>
<keyword evidence="3 10" id="KW-0863">Zinc-finger</keyword>
<keyword evidence="6 10" id="KW-0238">DNA-binding</keyword>
<dbReference type="SMART" id="SM00399">
    <property type="entry name" value="ZnF_C4"/>
    <property type="match status" value="1"/>
</dbReference>